<dbReference type="Gene3D" id="3.30.70.1060">
    <property type="entry name" value="Dimeric alpha+beta barrel"/>
    <property type="match status" value="1"/>
</dbReference>
<dbReference type="Pfam" id="PF03795">
    <property type="entry name" value="YCII"/>
    <property type="match status" value="1"/>
</dbReference>
<feature type="domain" description="YCII-related" evidence="2">
    <location>
        <begin position="1"/>
        <end position="114"/>
    </location>
</feature>
<keyword evidence="4" id="KW-1185">Reference proteome</keyword>
<dbReference type="SUPFAM" id="SSF54909">
    <property type="entry name" value="Dimeric alpha+beta barrel"/>
    <property type="match status" value="1"/>
</dbReference>
<sequence length="126" mass="13869">MRFMLMHKLDDSNPELWSPTPDFIARMGAFMEEAVKSGVLLSGEGLRPSSVDAGRITVTGGKSTVTDGPYAETKELIAGFALMQVRDKAEAMEWGRRFADLFAETGVDVEVDVRRVTEWEDLAPAS</sequence>
<name>A0A2W2F759_9ACTN</name>
<comment type="similarity">
    <text evidence="1">Belongs to the YciI family.</text>
</comment>
<dbReference type="EMBL" id="POTY01000029">
    <property type="protein sequence ID" value="PZG21470.1"/>
    <property type="molecule type" value="Genomic_DNA"/>
</dbReference>
<accession>A0A2W2F759</accession>
<gene>
    <name evidence="3" type="ORF">C1I95_07360</name>
</gene>
<dbReference type="OrthoDB" id="668782at2"/>
<comment type="caution">
    <text evidence="3">The sequence shown here is derived from an EMBL/GenBank/DDBJ whole genome shotgun (WGS) entry which is preliminary data.</text>
</comment>
<organism evidence="3 4">
    <name type="scientific">Micromonospora craterilacus</name>
    <dbReference type="NCBI Taxonomy" id="1655439"/>
    <lineage>
        <taxon>Bacteria</taxon>
        <taxon>Bacillati</taxon>
        <taxon>Actinomycetota</taxon>
        <taxon>Actinomycetes</taxon>
        <taxon>Micromonosporales</taxon>
        <taxon>Micromonosporaceae</taxon>
        <taxon>Micromonospora</taxon>
    </lineage>
</organism>
<dbReference type="AlphaFoldDB" id="A0A2W2F759"/>
<evidence type="ECO:0000259" key="2">
    <source>
        <dbReference type="Pfam" id="PF03795"/>
    </source>
</evidence>
<dbReference type="PANTHER" id="PTHR35174">
    <property type="entry name" value="BLL7171 PROTEIN-RELATED"/>
    <property type="match status" value="1"/>
</dbReference>
<evidence type="ECO:0000313" key="4">
    <source>
        <dbReference type="Proteomes" id="UP000248924"/>
    </source>
</evidence>
<dbReference type="InterPro" id="IPR005545">
    <property type="entry name" value="YCII"/>
</dbReference>
<reference evidence="3 4" key="1">
    <citation type="submission" date="2018-01" db="EMBL/GenBank/DDBJ databases">
        <title>Draft genome sequence of Jishengella sp. NA12.</title>
        <authorList>
            <person name="Sahin N."/>
            <person name="Ay H."/>
            <person name="Saygin H."/>
        </authorList>
    </citation>
    <scope>NUCLEOTIDE SEQUENCE [LARGE SCALE GENOMIC DNA]</scope>
    <source>
        <strain evidence="3 4">NA12</strain>
    </source>
</reference>
<protein>
    <recommendedName>
        <fullName evidence="2">YCII-related domain-containing protein</fullName>
    </recommendedName>
</protein>
<dbReference type="RefSeq" id="WP_111213018.1">
    <property type="nucleotide sequence ID" value="NZ_POTY01000029.1"/>
</dbReference>
<evidence type="ECO:0000256" key="1">
    <source>
        <dbReference type="ARBA" id="ARBA00007689"/>
    </source>
</evidence>
<proteinExistence type="inferred from homology"/>
<evidence type="ECO:0000313" key="3">
    <source>
        <dbReference type="EMBL" id="PZG21470.1"/>
    </source>
</evidence>
<dbReference type="Proteomes" id="UP000248924">
    <property type="component" value="Unassembled WGS sequence"/>
</dbReference>
<dbReference type="InterPro" id="IPR011008">
    <property type="entry name" value="Dimeric_a/b-barrel"/>
</dbReference>